<dbReference type="AlphaFoldDB" id="A0A6J6I637"/>
<evidence type="ECO:0000313" key="1">
    <source>
        <dbReference type="EMBL" id="CAB4616208.1"/>
    </source>
</evidence>
<dbReference type="EMBL" id="CAEZUW010000108">
    <property type="protein sequence ID" value="CAB4616208.1"/>
    <property type="molecule type" value="Genomic_DNA"/>
</dbReference>
<name>A0A6J6I637_9ZZZZ</name>
<reference evidence="1" key="1">
    <citation type="submission" date="2020-05" db="EMBL/GenBank/DDBJ databases">
        <authorList>
            <person name="Chiriac C."/>
            <person name="Salcher M."/>
            <person name="Ghai R."/>
            <person name="Kavagutti S V."/>
        </authorList>
    </citation>
    <scope>NUCLEOTIDE SEQUENCE</scope>
</reference>
<sequence>MFKTLRSVTAILLSLILLAIPTQPASAEVADSLTYVEFYDSPLGKELAALEAANQQRFQSATAIEVVTTSRAEFLGQFSEARIEMLLAEKSARLREYEVTVQGENLIEEMGKVNGKYYVALPPASDLPTLKNFDAAMSRLKKSKQAWMVVDDVSFDISTPDLEKSTFFNVISDPTQMGEEMLNQARFGAITKSASPENEELIDYKYSLTIQSPQLPTQVLMTQTFNAAGELISQKMNLDLLGISSTTTITYKITTIDKIVTPLSTNLVSLAALKKASHQISAEKLLSAKVKALSSKATALAKSAKKTLTSKHLVDGAKALKYTVTSIKNGVRLSAKYLGVEGRMCLVATKGKVVATACS</sequence>
<accession>A0A6J6I637</accession>
<proteinExistence type="predicted"/>
<protein>
    <submittedName>
        <fullName evidence="1">Unannotated protein</fullName>
    </submittedName>
</protein>
<organism evidence="1">
    <name type="scientific">freshwater metagenome</name>
    <dbReference type="NCBI Taxonomy" id="449393"/>
    <lineage>
        <taxon>unclassified sequences</taxon>
        <taxon>metagenomes</taxon>
        <taxon>ecological metagenomes</taxon>
    </lineage>
</organism>
<gene>
    <name evidence="1" type="ORF">UFOPK1855_00698</name>
</gene>